<dbReference type="Gene3D" id="2.60.40.1880">
    <property type="entry name" value="Invasion associated locus B (IalB) protein"/>
    <property type="match status" value="1"/>
</dbReference>
<protein>
    <submittedName>
        <fullName evidence="1">Invasion associated locus B family protein</fullName>
    </submittedName>
</protein>
<dbReference type="Pfam" id="PF06776">
    <property type="entry name" value="IalB"/>
    <property type="match status" value="1"/>
</dbReference>
<accession>A0A316JBL2</accession>
<gene>
    <name evidence="1" type="ORF">DKP76_02210</name>
</gene>
<dbReference type="AlphaFoldDB" id="A0A316JBL2"/>
<proteinExistence type="predicted"/>
<reference evidence="1 2" key="1">
    <citation type="submission" date="2018-05" db="EMBL/GenBank/DDBJ databases">
        <title>Comparative genomic sequence analysis between strain HN4 and CCM 8460T (Falsochrobactrum ovis) will provide more evidence to prove that HN4 is a new species of Falsochrobactrum.</title>
        <authorList>
            <person name="Lyu W."/>
            <person name="Sun L."/>
            <person name="Yao L."/>
        </authorList>
    </citation>
    <scope>NUCLEOTIDE SEQUENCE [LARGE SCALE GENOMIC DNA]</scope>
    <source>
        <strain evidence="1 2">HN4</strain>
    </source>
</reference>
<sequence length="210" mass="22886">MMAPYRTGWGRSVLSGLVLVSLSGVVFAGQKDKQARLRPPFPAFTMTPGFAIKAADVTVPDGVPMGQYRRIVRPFRNWTQICDENLQEKKKICNITQAILGESGMTVLSWSLAATDTGQPFMIMRVPASVGADNHIQLDFRDGSAPIKTRIAACDRNVCISYLPVGPRMRAYIKKAATPEISYSLLKGQDAENIVFRAPLDGLAVALSAI</sequence>
<evidence type="ECO:0000313" key="1">
    <source>
        <dbReference type="EMBL" id="PWL19387.1"/>
    </source>
</evidence>
<dbReference type="RefSeq" id="WP_109704777.1">
    <property type="nucleotide sequence ID" value="NZ_QGDB01000001.1"/>
</dbReference>
<comment type="caution">
    <text evidence="1">The sequence shown here is derived from an EMBL/GenBank/DDBJ whole genome shotgun (WGS) entry which is preliminary data.</text>
</comment>
<dbReference type="OrthoDB" id="7375326at2"/>
<dbReference type="InterPro" id="IPR010642">
    <property type="entry name" value="Invasion_prot_B"/>
</dbReference>
<dbReference type="Proteomes" id="UP000245865">
    <property type="component" value="Unassembled WGS sequence"/>
</dbReference>
<dbReference type="InterPro" id="IPR038696">
    <property type="entry name" value="IalB_sf"/>
</dbReference>
<dbReference type="EMBL" id="QGDB01000001">
    <property type="protein sequence ID" value="PWL19387.1"/>
    <property type="molecule type" value="Genomic_DNA"/>
</dbReference>
<name>A0A316JBL2_9HYPH</name>
<organism evidence="1 2">
    <name type="scientific">Falsochrobactrum shanghaiense</name>
    <dbReference type="NCBI Taxonomy" id="2201899"/>
    <lineage>
        <taxon>Bacteria</taxon>
        <taxon>Pseudomonadati</taxon>
        <taxon>Pseudomonadota</taxon>
        <taxon>Alphaproteobacteria</taxon>
        <taxon>Hyphomicrobiales</taxon>
        <taxon>Brucellaceae</taxon>
        <taxon>Falsochrobactrum</taxon>
    </lineage>
</organism>
<evidence type="ECO:0000313" key="2">
    <source>
        <dbReference type="Proteomes" id="UP000245865"/>
    </source>
</evidence>
<keyword evidence="2" id="KW-1185">Reference proteome</keyword>